<dbReference type="InterPro" id="IPR051916">
    <property type="entry name" value="GPI-anchor_lipid_remodeler"/>
</dbReference>
<feature type="chain" id="PRO_5016912871" evidence="1">
    <location>
        <begin position="23"/>
        <end position="258"/>
    </location>
</feature>
<dbReference type="Gene3D" id="3.60.10.10">
    <property type="entry name" value="Endonuclease/exonuclease/phosphatase"/>
    <property type="match status" value="1"/>
</dbReference>
<dbReference type="EMBL" id="UGYW01000002">
    <property type="protein sequence ID" value="SUJ08950.1"/>
    <property type="molecule type" value="Genomic_DNA"/>
</dbReference>
<gene>
    <name evidence="3" type="ORF">NCTC11388_01938</name>
</gene>
<evidence type="ECO:0000313" key="4">
    <source>
        <dbReference type="Proteomes" id="UP000254893"/>
    </source>
</evidence>
<proteinExistence type="predicted"/>
<dbReference type="GO" id="GO:0006506">
    <property type="term" value="P:GPI anchor biosynthetic process"/>
    <property type="evidence" value="ECO:0007669"/>
    <property type="project" value="TreeGrafter"/>
</dbReference>
<dbReference type="PANTHER" id="PTHR14859">
    <property type="entry name" value="CALCOFLUOR WHITE HYPERSENSITIVE PROTEIN PRECURSOR"/>
    <property type="match status" value="1"/>
</dbReference>
<sequence length="258" mass="29136">MKNKYSLILLLFLFNLCSPVFGQQPLKILSYNIHHGNPPSKPGIIDLEAIAKVIRTSGADIVGLQEIDVNVGRSEHVDQAKKLAELAGMKYYFFSKGIDLEKGEYGTVILSKFPITNTERLELPMPVKSEIRSLGIAKIKIPSGKEILFANTHLDLKEENRIAQTKFIVNHFQDTKHLVVLVGDLNAQPQSEPIKILGDFFKRSEVTNGFTIPEVNPNREIDFIMVNKSKNPKFQNHKVIEESYASDHRPVYAELLIK</sequence>
<dbReference type="PANTHER" id="PTHR14859:SF15">
    <property type="entry name" value="ENDONUCLEASE_EXONUCLEASE_PHOSPHATASE DOMAIN-CONTAINING PROTEIN"/>
    <property type="match status" value="1"/>
</dbReference>
<evidence type="ECO:0000313" key="3">
    <source>
        <dbReference type="EMBL" id="SUJ08950.1"/>
    </source>
</evidence>
<dbReference type="RefSeq" id="WP_115169959.1">
    <property type="nucleotide sequence ID" value="NZ_UGYW01000002.1"/>
</dbReference>
<dbReference type="InterPro" id="IPR036691">
    <property type="entry name" value="Endo/exonu/phosph_ase_sf"/>
</dbReference>
<organism evidence="3 4">
    <name type="scientific">Sphingobacterium spiritivorum</name>
    <name type="common">Flavobacterium spiritivorum</name>
    <dbReference type="NCBI Taxonomy" id="258"/>
    <lineage>
        <taxon>Bacteria</taxon>
        <taxon>Pseudomonadati</taxon>
        <taxon>Bacteroidota</taxon>
        <taxon>Sphingobacteriia</taxon>
        <taxon>Sphingobacteriales</taxon>
        <taxon>Sphingobacteriaceae</taxon>
        <taxon>Sphingobacterium</taxon>
    </lineage>
</organism>
<evidence type="ECO:0000256" key="1">
    <source>
        <dbReference type="SAM" id="SignalP"/>
    </source>
</evidence>
<dbReference type="Pfam" id="PF03372">
    <property type="entry name" value="Exo_endo_phos"/>
    <property type="match status" value="1"/>
</dbReference>
<dbReference type="AlphaFoldDB" id="A0A380BXP6"/>
<accession>A0A380BXP6</accession>
<dbReference type="GO" id="GO:0003824">
    <property type="term" value="F:catalytic activity"/>
    <property type="evidence" value="ECO:0007669"/>
    <property type="project" value="InterPro"/>
</dbReference>
<feature type="domain" description="Endonuclease/exonuclease/phosphatase" evidence="2">
    <location>
        <begin position="29"/>
        <end position="248"/>
    </location>
</feature>
<dbReference type="Proteomes" id="UP000254893">
    <property type="component" value="Unassembled WGS sequence"/>
</dbReference>
<name>A0A380BXP6_SPHSI</name>
<evidence type="ECO:0000259" key="2">
    <source>
        <dbReference type="Pfam" id="PF03372"/>
    </source>
</evidence>
<dbReference type="SUPFAM" id="SSF56219">
    <property type="entry name" value="DNase I-like"/>
    <property type="match status" value="1"/>
</dbReference>
<reference evidence="3 4" key="1">
    <citation type="submission" date="2018-06" db="EMBL/GenBank/DDBJ databases">
        <authorList>
            <consortium name="Pathogen Informatics"/>
            <person name="Doyle S."/>
        </authorList>
    </citation>
    <scope>NUCLEOTIDE SEQUENCE [LARGE SCALE GENOMIC DNA]</scope>
    <source>
        <strain evidence="3 4">NCTC11388</strain>
    </source>
</reference>
<protein>
    <submittedName>
        <fullName evidence="3">Uncharacterized protein conserved in bacteria</fullName>
    </submittedName>
</protein>
<dbReference type="GO" id="GO:0016020">
    <property type="term" value="C:membrane"/>
    <property type="evidence" value="ECO:0007669"/>
    <property type="project" value="GOC"/>
</dbReference>
<feature type="signal peptide" evidence="1">
    <location>
        <begin position="1"/>
        <end position="22"/>
    </location>
</feature>
<keyword evidence="1" id="KW-0732">Signal</keyword>
<dbReference type="InterPro" id="IPR005135">
    <property type="entry name" value="Endo/exonuclease/phosphatase"/>
</dbReference>